<comment type="caution">
    <text evidence="1">The sequence shown here is derived from an EMBL/GenBank/DDBJ whole genome shotgun (WGS) entry which is preliminary data.</text>
</comment>
<evidence type="ECO:0000313" key="1">
    <source>
        <dbReference type="EMBL" id="MBO0953137.1"/>
    </source>
</evidence>
<sequence>MDDSIAFLDEQGNTSLDFTQPGTSTHFIVAALVLRKSELAQAQTHLEALGQRYFQTGPINSASVGSDDKRRTLVLGQLLALPLQIVALVVDKRELKSEGFYHKGSLFKFLHGLADRELHRHFPNLELVAGRPGEDTFMKGFVQFVHDRHIPTLFDQASFRFVPGVSSLLNQAADFVAGSLARCYEQTAPSPAQAGLRQLLSPKLLALTYWPERFAPLVARPLPGQTTYNASLAELCLQLGQDFLHRKLSSRAPQEIDQVTCLQYLIFHFRHVDPTRYISSRELLAHVQERRGQTPSLHYFQTRVIAPLRDAGVLIASSSKGYKIPACEGDLYDFVNHSNTIIQPLLSRIGKCRDRIYQATSGTIDLLAREEYANLHQLLAYPDSVKQQEAP</sequence>
<evidence type="ECO:0000313" key="2">
    <source>
        <dbReference type="Proteomes" id="UP000664628"/>
    </source>
</evidence>
<proteinExistence type="predicted"/>
<keyword evidence="2" id="KW-1185">Reference proteome</keyword>
<protein>
    <submittedName>
        <fullName evidence="1">DUF3800 domain-containing protein</fullName>
    </submittedName>
</protein>
<gene>
    <name evidence="1" type="ORF">J2I46_31480</name>
</gene>
<accession>A0ABS3JT08</accession>
<name>A0ABS3JT08_9BACT</name>
<dbReference type="RefSeq" id="WP_207333089.1">
    <property type="nucleotide sequence ID" value="NZ_JAFMYW010000021.1"/>
</dbReference>
<dbReference type="Pfam" id="PF12686">
    <property type="entry name" value="DUF3800"/>
    <property type="match status" value="1"/>
</dbReference>
<dbReference type="EMBL" id="JAFMYW010000021">
    <property type="protein sequence ID" value="MBO0953137.1"/>
    <property type="molecule type" value="Genomic_DNA"/>
</dbReference>
<dbReference type="InterPro" id="IPR024524">
    <property type="entry name" value="DUF3800"/>
</dbReference>
<organism evidence="1 2">
    <name type="scientific">Fibrella forsythiae</name>
    <dbReference type="NCBI Taxonomy" id="2817061"/>
    <lineage>
        <taxon>Bacteria</taxon>
        <taxon>Pseudomonadati</taxon>
        <taxon>Bacteroidota</taxon>
        <taxon>Cytophagia</taxon>
        <taxon>Cytophagales</taxon>
        <taxon>Spirosomataceae</taxon>
        <taxon>Fibrella</taxon>
    </lineage>
</organism>
<dbReference type="Proteomes" id="UP000664628">
    <property type="component" value="Unassembled WGS sequence"/>
</dbReference>
<reference evidence="1 2" key="1">
    <citation type="submission" date="2021-03" db="EMBL/GenBank/DDBJ databases">
        <title>Fibrella sp. HMF5405 genome sequencing and assembly.</title>
        <authorList>
            <person name="Kang H."/>
            <person name="Kim H."/>
            <person name="Bae S."/>
            <person name="Joh K."/>
        </authorList>
    </citation>
    <scope>NUCLEOTIDE SEQUENCE [LARGE SCALE GENOMIC DNA]</scope>
    <source>
        <strain evidence="1 2">HMF5405</strain>
    </source>
</reference>